<proteinExistence type="predicted"/>
<gene>
    <name evidence="1" type="ORF">MANES_12G131201v8</name>
</gene>
<evidence type="ECO:0000313" key="2">
    <source>
        <dbReference type="Proteomes" id="UP000091857"/>
    </source>
</evidence>
<name>A0ACB7GR55_MANES</name>
<evidence type="ECO:0000313" key="1">
    <source>
        <dbReference type="EMBL" id="KAG8642853.1"/>
    </source>
</evidence>
<comment type="caution">
    <text evidence="1">The sequence shown here is derived from an EMBL/GenBank/DDBJ whole genome shotgun (WGS) entry which is preliminary data.</text>
</comment>
<dbReference type="EMBL" id="CM004398">
    <property type="protein sequence ID" value="KAG8642853.1"/>
    <property type="molecule type" value="Genomic_DNA"/>
</dbReference>
<reference evidence="2" key="1">
    <citation type="journal article" date="2016" name="Nat. Biotechnol.">
        <title>Sequencing wild and cultivated cassava and related species reveals extensive interspecific hybridization and genetic diversity.</title>
        <authorList>
            <person name="Bredeson J.V."/>
            <person name="Lyons J.B."/>
            <person name="Prochnik S.E."/>
            <person name="Wu G.A."/>
            <person name="Ha C.M."/>
            <person name="Edsinger-Gonzales E."/>
            <person name="Grimwood J."/>
            <person name="Schmutz J."/>
            <person name="Rabbi I.Y."/>
            <person name="Egesi C."/>
            <person name="Nauluvula P."/>
            <person name="Lebot V."/>
            <person name="Ndunguru J."/>
            <person name="Mkamilo G."/>
            <person name="Bart R.S."/>
            <person name="Setter T.L."/>
            <person name="Gleadow R.M."/>
            <person name="Kulakow P."/>
            <person name="Ferguson M.E."/>
            <person name="Rounsley S."/>
            <person name="Rokhsar D.S."/>
        </authorList>
    </citation>
    <scope>NUCLEOTIDE SEQUENCE [LARGE SCALE GENOMIC DNA]</scope>
    <source>
        <strain evidence="2">cv. AM560-2</strain>
    </source>
</reference>
<protein>
    <submittedName>
        <fullName evidence="1">Uncharacterized protein</fullName>
    </submittedName>
</protein>
<sequence length="257" mass="29207">MPSPISATISFKRTTAGNLILFVTMLMMFSTSLAGIKRRFEHAPKTSADKRPKREPQPQEIRCYEAESICMDSNISQEDHYRWSADAISLASCQAFVPSLEKSLHADFSISPPILSSAIVKFPFDDEGKLVEVLDYKSHHELKLIRYKDIVLGRGQPLIANNLKVTFHYDLYDEHHKRVQTNALDRSPEEVHVCWHRFGRGFEEGIRGMRPGGIRRVIVPREEEPPMVDGYGVFDVALLKVEISSSCPQPHAEIFNL</sequence>
<organism evidence="1 2">
    <name type="scientific">Manihot esculenta</name>
    <name type="common">Cassava</name>
    <name type="synonym">Jatropha manihot</name>
    <dbReference type="NCBI Taxonomy" id="3983"/>
    <lineage>
        <taxon>Eukaryota</taxon>
        <taxon>Viridiplantae</taxon>
        <taxon>Streptophyta</taxon>
        <taxon>Embryophyta</taxon>
        <taxon>Tracheophyta</taxon>
        <taxon>Spermatophyta</taxon>
        <taxon>Magnoliopsida</taxon>
        <taxon>eudicotyledons</taxon>
        <taxon>Gunneridae</taxon>
        <taxon>Pentapetalae</taxon>
        <taxon>rosids</taxon>
        <taxon>fabids</taxon>
        <taxon>Malpighiales</taxon>
        <taxon>Euphorbiaceae</taxon>
        <taxon>Crotonoideae</taxon>
        <taxon>Manihoteae</taxon>
        <taxon>Manihot</taxon>
    </lineage>
</organism>
<accession>A0ACB7GR55</accession>
<dbReference type="Proteomes" id="UP000091857">
    <property type="component" value="Chromosome 12"/>
</dbReference>
<keyword evidence="2" id="KW-1185">Reference proteome</keyword>